<dbReference type="CDD" id="cd00431">
    <property type="entry name" value="cysteine_hydrolases"/>
    <property type="match status" value="1"/>
</dbReference>
<dbReference type="InterPro" id="IPR050272">
    <property type="entry name" value="Isochorismatase-like_hydrls"/>
</dbReference>
<dbReference type="PANTHER" id="PTHR43540">
    <property type="entry name" value="PEROXYUREIDOACRYLATE/UREIDOACRYLATE AMIDOHYDROLASE-RELATED"/>
    <property type="match status" value="1"/>
</dbReference>
<dbReference type="GO" id="GO:0016787">
    <property type="term" value="F:hydrolase activity"/>
    <property type="evidence" value="ECO:0007669"/>
    <property type="project" value="UniProtKB-KW"/>
</dbReference>
<dbReference type="PANTHER" id="PTHR43540:SF6">
    <property type="entry name" value="ISOCHORISMATASE-LIKE DOMAIN-CONTAINING PROTEIN"/>
    <property type="match status" value="1"/>
</dbReference>
<name>A0A916UX63_9HYPH</name>
<evidence type="ECO:0000256" key="1">
    <source>
        <dbReference type="ARBA" id="ARBA00022801"/>
    </source>
</evidence>
<proteinExistence type="predicted"/>
<dbReference type="EMBL" id="BMGG01000013">
    <property type="protein sequence ID" value="GGC92784.1"/>
    <property type="molecule type" value="Genomic_DNA"/>
</dbReference>
<keyword evidence="4" id="KW-1185">Reference proteome</keyword>
<sequence>MHKIELNDDIVQIALQRRGRLRLFERIDPKRTAHLVIDMQVGFMTPGAPAEIAPAVDIIPNVNRISAACRAAGALNVFVQNSISDESKTSWSNWFDAFWTPAKREGMYATFMVGQPGHALHPDLDIEPADMRINKFRFGTFVDGSSQLHQRLSGLGIDTVIVSGCATNICCESTARDAMMMNYKILFVSDATATHTDFEHNNTLNNMMLTFADVVTTDEVSSLLAS</sequence>
<comment type="caution">
    <text evidence="3">The sequence shown here is derived from an EMBL/GenBank/DDBJ whole genome shotgun (WGS) entry which is preliminary data.</text>
</comment>
<keyword evidence="1 3" id="KW-0378">Hydrolase</keyword>
<reference evidence="3" key="1">
    <citation type="journal article" date="2014" name="Int. J. Syst. Evol. Microbiol.">
        <title>Complete genome sequence of Corynebacterium casei LMG S-19264T (=DSM 44701T), isolated from a smear-ripened cheese.</title>
        <authorList>
            <consortium name="US DOE Joint Genome Institute (JGI-PGF)"/>
            <person name="Walter F."/>
            <person name="Albersmeier A."/>
            <person name="Kalinowski J."/>
            <person name="Ruckert C."/>
        </authorList>
    </citation>
    <scope>NUCLEOTIDE SEQUENCE</scope>
    <source>
        <strain evidence="3">CGMCC 1.12919</strain>
    </source>
</reference>
<evidence type="ECO:0000313" key="3">
    <source>
        <dbReference type="EMBL" id="GGC92784.1"/>
    </source>
</evidence>
<feature type="domain" description="Isochorismatase-like" evidence="2">
    <location>
        <begin position="32"/>
        <end position="219"/>
    </location>
</feature>
<dbReference type="SUPFAM" id="SSF52499">
    <property type="entry name" value="Isochorismatase-like hydrolases"/>
    <property type="match status" value="1"/>
</dbReference>
<accession>A0A916UX63</accession>
<dbReference type="RefSeq" id="WP_188612705.1">
    <property type="nucleotide sequence ID" value="NZ_BMGG01000013.1"/>
</dbReference>
<protein>
    <submittedName>
        <fullName evidence="3">Hydrolase</fullName>
    </submittedName>
</protein>
<dbReference type="Proteomes" id="UP000637002">
    <property type="component" value="Unassembled WGS sequence"/>
</dbReference>
<dbReference type="Pfam" id="PF00857">
    <property type="entry name" value="Isochorismatase"/>
    <property type="match status" value="1"/>
</dbReference>
<organism evidence="3 4">
    <name type="scientific">Chelatococcus reniformis</name>
    <dbReference type="NCBI Taxonomy" id="1494448"/>
    <lineage>
        <taxon>Bacteria</taxon>
        <taxon>Pseudomonadati</taxon>
        <taxon>Pseudomonadota</taxon>
        <taxon>Alphaproteobacteria</taxon>
        <taxon>Hyphomicrobiales</taxon>
        <taxon>Chelatococcaceae</taxon>
        <taxon>Chelatococcus</taxon>
    </lineage>
</organism>
<dbReference type="AlphaFoldDB" id="A0A916UX63"/>
<evidence type="ECO:0000313" key="4">
    <source>
        <dbReference type="Proteomes" id="UP000637002"/>
    </source>
</evidence>
<gene>
    <name evidence="3" type="ORF">GCM10010994_58250</name>
</gene>
<dbReference type="InterPro" id="IPR036380">
    <property type="entry name" value="Isochorismatase-like_sf"/>
</dbReference>
<reference evidence="3" key="2">
    <citation type="submission" date="2020-09" db="EMBL/GenBank/DDBJ databases">
        <authorList>
            <person name="Sun Q."/>
            <person name="Zhou Y."/>
        </authorList>
    </citation>
    <scope>NUCLEOTIDE SEQUENCE</scope>
    <source>
        <strain evidence="3">CGMCC 1.12919</strain>
    </source>
</reference>
<evidence type="ECO:0000259" key="2">
    <source>
        <dbReference type="Pfam" id="PF00857"/>
    </source>
</evidence>
<dbReference type="Gene3D" id="3.40.50.850">
    <property type="entry name" value="Isochorismatase-like"/>
    <property type="match status" value="1"/>
</dbReference>
<dbReference type="InterPro" id="IPR000868">
    <property type="entry name" value="Isochorismatase-like_dom"/>
</dbReference>